<name>A0A656AL61_VIBCL</name>
<evidence type="ECO:0000313" key="2">
    <source>
        <dbReference type="Proteomes" id="UP000041770"/>
    </source>
</evidence>
<protein>
    <submittedName>
        <fullName evidence="1">Uncharacterized protein</fullName>
    </submittedName>
</protein>
<reference evidence="1 2" key="1">
    <citation type="submission" date="2015-07" db="EMBL/GenBank/DDBJ databases">
        <authorList>
            <consortium name="Pathogen Informatics"/>
        </authorList>
    </citation>
    <scope>NUCLEOTIDE SEQUENCE [LARGE SCALE GENOMIC DNA]</scope>
    <source>
        <strain evidence="1 2">A316</strain>
    </source>
</reference>
<organism evidence="1 2">
    <name type="scientific">Vibrio cholerae</name>
    <dbReference type="NCBI Taxonomy" id="666"/>
    <lineage>
        <taxon>Bacteria</taxon>
        <taxon>Pseudomonadati</taxon>
        <taxon>Pseudomonadota</taxon>
        <taxon>Gammaproteobacteria</taxon>
        <taxon>Vibrionales</taxon>
        <taxon>Vibrionaceae</taxon>
        <taxon>Vibrio</taxon>
    </lineage>
</organism>
<dbReference type="AlphaFoldDB" id="A0A656AL61"/>
<gene>
    <name evidence="1" type="ORF">ERS013200_03429</name>
</gene>
<proteinExistence type="predicted"/>
<evidence type="ECO:0000313" key="1">
    <source>
        <dbReference type="EMBL" id="CSD17764.1"/>
    </source>
</evidence>
<dbReference type="Proteomes" id="UP000041770">
    <property type="component" value="Unassembled WGS sequence"/>
</dbReference>
<accession>A0A656AL61</accession>
<sequence length="44" mass="4801">MPLCINSKMVSRFRWGSKGCNAASTCQALTVISSKSAWMSVSKF</sequence>
<dbReference type="EMBL" id="CWQY01000034">
    <property type="protein sequence ID" value="CSD17764.1"/>
    <property type="molecule type" value="Genomic_DNA"/>
</dbReference>